<dbReference type="Pfam" id="PF14146">
    <property type="entry name" value="DUF4305"/>
    <property type="match status" value="1"/>
</dbReference>
<protein>
    <submittedName>
        <fullName evidence="2">Uncharacterized protein DUF4305</fullName>
    </submittedName>
</protein>
<reference evidence="2 3" key="1">
    <citation type="submission" date="2018-05" db="EMBL/GenBank/DDBJ databases">
        <title>Genomic Encyclopedia of Type Strains, Phase IV (KMG-IV): sequencing the most valuable type-strain genomes for metagenomic binning, comparative biology and taxonomic classification.</title>
        <authorList>
            <person name="Goeker M."/>
        </authorList>
    </citation>
    <scope>NUCLEOTIDE SEQUENCE [LARGE SCALE GENOMIC DNA]</scope>
    <source>
        <strain evidence="2 3">DSM 28556</strain>
    </source>
</reference>
<gene>
    <name evidence="2" type="ORF">DFR56_10415</name>
</gene>
<name>A0A2V3W0P0_9BACI</name>
<evidence type="ECO:0000313" key="3">
    <source>
        <dbReference type="Proteomes" id="UP000247978"/>
    </source>
</evidence>
<proteinExistence type="predicted"/>
<keyword evidence="1" id="KW-1133">Transmembrane helix</keyword>
<comment type="caution">
    <text evidence="2">The sequence shown here is derived from an EMBL/GenBank/DDBJ whole genome shotgun (WGS) entry which is preliminary data.</text>
</comment>
<keyword evidence="1" id="KW-0472">Membrane</keyword>
<keyword evidence="3" id="KW-1185">Reference proteome</keyword>
<keyword evidence="1" id="KW-0812">Transmembrane</keyword>
<sequence>MKMAIFYFIMGILFTYLAINSINDTIWNTTTILLAVVATLDFGVGFRYLRMYKKQPKK</sequence>
<feature type="transmembrane region" description="Helical" evidence="1">
    <location>
        <begin position="29"/>
        <end position="49"/>
    </location>
</feature>
<dbReference type="Proteomes" id="UP000247978">
    <property type="component" value="Unassembled WGS sequence"/>
</dbReference>
<dbReference type="EMBL" id="QJJQ01000004">
    <property type="protein sequence ID" value="PXW87867.1"/>
    <property type="molecule type" value="Genomic_DNA"/>
</dbReference>
<evidence type="ECO:0000256" key="1">
    <source>
        <dbReference type="SAM" id="Phobius"/>
    </source>
</evidence>
<accession>A0A2V3W0P0</accession>
<feature type="transmembrane region" description="Helical" evidence="1">
    <location>
        <begin position="5"/>
        <end position="23"/>
    </location>
</feature>
<dbReference type="AlphaFoldDB" id="A0A2V3W0P0"/>
<dbReference type="InterPro" id="IPR025426">
    <property type="entry name" value="DUF4305"/>
</dbReference>
<evidence type="ECO:0000313" key="2">
    <source>
        <dbReference type="EMBL" id="PXW87867.1"/>
    </source>
</evidence>
<organism evidence="2 3">
    <name type="scientific">Pseudogracilibacillus auburnensis</name>
    <dbReference type="NCBI Taxonomy" id="1494959"/>
    <lineage>
        <taxon>Bacteria</taxon>
        <taxon>Bacillati</taxon>
        <taxon>Bacillota</taxon>
        <taxon>Bacilli</taxon>
        <taxon>Bacillales</taxon>
        <taxon>Bacillaceae</taxon>
        <taxon>Pseudogracilibacillus</taxon>
    </lineage>
</organism>